<sequence>MEAVWTRFQPIAYAVEEVIKCGILGKPRRFSADFFMVVNLDDCSRMMNPALDGGSLLDLCYLTPLPA</sequence>
<gene>
    <name evidence="2" type="ORF">IAS62_005447</name>
</gene>
<keyword evidence="1" id="KW-0560">Oxidoreductase</keyword>
<reference evidence="2 3" key="1">
    <citation type="submission" date="2024-01" db="EMBL/GenBank/DDBJ databases">
        <title>Comparative genomics of Cryptococcus and Kwoniella reveals pathogenesis evolution and contrasting modes of karyotype evolution via chromosome fusion or intercentromeric recombination.</title>
        <authorList>
            <person name="Coelho M.A."/>
            <person name="David-Palma M."/>
            <person name="Shea T."/>
            <person name="Bowers K."/>
            <person name="McGinley-Smith S."/>
            <person name="Mohammad A.W."/>
            <person name="Gnirke A."/>
            <person name="Yurkov A.M."/>
            <person name="Nowrousian M."/>
            <person name="Sun S."/>
            <person name="Cuomo C.A."/>
            <person name="Heitman J."/>
        </authorList>
    </citation>
    <scope>NUCLEOTIDE SEQUENCE [LARGE SCALE GENOMIC DNA]</scope>
    <source>
        <strain evidence="2 3">7685027</strain>
    </source>
</reference>
<dbReference type="PANTHER" id="PTHR22604">
    <property type="entry name" value="OXIDOREDUCTASES"/>
    <property type="match status" value="1"/>
</dbReference>
<name>A0ABZ2AZW6_9TREE</name>
<dbReference type="EMBL" id="CP143815">
    <property type="protein sequence ID" value="WVO24083.1"/>
    <property type="molecule type" value="Genomic_DNA"/>
</dbReference>
<dbReference type="RefSeq" id="XP_064723322.1">
    <property type="nucleotide sequence ID" value="XM_064867250.1"/>
</dbReference>
<accession>A0ABZ2AZW6</accession>
<proteinExistence type="predicted"/>
<dbReference type="GeneID" id="89992217"/>
<dbReference type="InterPro" id="IPR050984">
    <property type="entry name" value="Gfo/Idh/MocA_domain"/>
</dbReference>
<dbReference type="PANTHER" id="PTHR22604:SF105">
    <property type="entry name" value="TRANS-1,2-DIHYDROBENZENE-1,2-DIOL DEHYDROGENASE"/>
    <property type="match status" value="1"/>
</dbReference>
<dbReference type="SUPFAM" id="SSF55347">
    <property type="entry name" value="Glyceraldehyde-3-phosphate dehydrogenase-like, C-terminal domain"/>
    <property type="match status" value="1"/>
</dbReference>
<evidence type="ECO:0000256" key="1">
    <source>
        <dbReference type="ARBA" id="ARBA00023002"/>
    </source>
</evidence>
<protein>
    <submittedName>
        <fullName evidence="2">Uncharacterized protein</fullName>
    </submittedName>
</protein>
<keyword evidence="3" id="KW-1185">Reference proteome</keyword>
<dbReference type="Gene3D" id="3.30.360.10">
    <property type="entry name" value="Dihydrodipicolinate Reductase, domain 2"/>
    <property type="match status" value="1"/>
</dbReference>
<dbReference type="Proteomes" id="UP001432216">
    <property type="component" value="Chromosome 10"/>
</dbReference>
<evidence type="ECO:0000313" key="3">
    <source>
        <dbReference type="Proteomes" id="UP001432216"/>
    </source>
</evidence>
<evidence type="ECO:0000313" key="2">
    <source>
        <dbReference type="EMBL" id="WVO24083.1"/>
    </source>
</evidence>
<organism evidence="2 3">
    <name type="scientific">Cryptococcus decagattii</name>
    <dbReference type="NCBI Taxonomy" id="1859122"/>
    <lineage>
        <taxon>Eukaryota</taxon>
        <taxon>Fungi</taxon>
        <taxon>Dikarya</taxon>
        <taxon>Basidiomycota</taxon>
        <taxon>Agaricomycotina</taxon>
        <taxon>Tremellomycetes</taxon>
        <taxon>Tremellales</taxon>
        <taxon>Cryptococcaceae</taxon>
        <taxon>Cryptococcus</taxon>
        <taxon>Cryptococcus gattii species complex</taxon>
    </lineage>
</organism>